<dbReference type="GO" id="GO:0047988">
    <property type="term" value="F:hydroxyacid-oxoacid transhydrogenase activity"/>
    <property type="evidence" value="ECO:0007669"/>
    <property type="project" value="UniProtKB-EC"/>
</dbReference>
<dbReference type="OrthoDB" id="339764at2759"/>
<evidence type="ECO:0000256" key="1">
    <source>
        <dbReference type="ARBA" id="ARBA00000813"/>
    </source>
</evidence>
<evidence type="ECO:0000256" key="3">
    <source>
        <dbReference type="ARBA" id="ARBA00010005"/>
    </source>
</evidence>
<dbReference type="FunFam" id="1.20.1090.10:FF:000003">
    <property type="entry name" value="Probable hydroxyacid-oxoacid transhydrogenase, mitochondrial"/>
    <property type="match status" value="1"/>
</dbReference>
<dbReference type="GO" id="GO:0046872">
    <property type="term" value="F:metal ion binding"/>
    <property type="evidence" value="ECO:0007669"/>
    <property type="project" value="InterPro"/>
</dbReference>
<feature type="domain" description="Alcohol dehydrogenase iron-type/glycerol dehydrogenase GldA" evidence="8">
    <location>
        <begin position="48"/>
        <end position="220"/>
    </location>
</feature>
<dbReference type="GO" id="GO:0004022">
    <property type="term" value="F:alcohol dehydrogenase (NAD+) activity"/>
    <property type="evidence" value="ECO:0007669"/>
    <property type="project" value="InterPro"/>
</dbReference>
<keyword evidence="6" id="KW-0496">Mitochondrion</keyword>
<dbReference type="Pfam" id="PF25137">
    <property type="entry name" value="ADH_Fe_C"/>
    <property type="match status" value="1"/>
</dbReference>
<dbReference type="Gene3D" id="3.40.50.1970">
    <property type="match status" value="1"/>
</dbReference>
<dbReference type="Proteomes" id="UP000274922">
    <property type="component" value="Unassembled WGS sequence"/>
</dbReference>
<evidence type="ECO:0000259" key="9">
    <source>
        <dbReference type="Pfam" id="PF25137"/>
    </source>
</evidence>
<feature type="domain" description="Fe-containing alcohol dehydrogenase-like C-terminal" evidence="9">
    <location>
        <begin position="269"/>
        <end position="458"/>
    </location>
</feature>
<evidence type="ECO:0000256" key="6">
    <source>
        <dbReference type="ARBA" id="ARBA00023128"/>
    </source>
</evidence>
<protein>
    <submittedName>
        <fullName evidence="10">Uncharacterized protein</fullName>
    </submittedName>
</protein>
<comment type="catalytic activity">
    <reaction evidence="7">
        <text>4-hydroxybutanoate + 2-oxoglutarate = (R)-2-hydroxyglutarate + succinate semialdehyde</text>
        <dbReference type="Rhea" id="RHEA:24734"/>
        <dbReference type="ChEBI" id="CHEBI:15801"/>
        <dbReference type="ChEBI" id="CHEBI:16724"/>
        <dbReference type="ChEBI" id="CHEBI:16810"/>
        <dbReference type="ChEBI" id="CHEBI:57706"/>
        <dbReference type="EC" id="1.1.99.24"/>
    </reaction>
</comment>
<dbReference type="FunFam" id="3.40.50.1970:FF:000003">
    <property type="entry name" value="Alcohol dehydrogenase, iron-containing"/>
    <property type="match status" value="1"/>
</dbReference>
<dbReference type="InterPro" id="IPR039697">
    <property type="entry name" value="Alcohol_dehydrogenase_Fe"/>
</dbReference>
<organism evidence="10 11">
    <name type="scientific">Caulochytrium protostelioides</name>
    <dbReference type="NCBI Taxonomy" id="1555241"/>
    <lineage>
        <taxon>Eukaryota</taxon>
        <taxon>Fungi</taxon>
        <taxon>Fungi incertae sedis</taxon>
        <taxon>Chytridiomycota</taxon>
        <taxon>Chytridiomycota incertae sedis</taxon>
        <taxon>Chytridiomycetes</taxon>
        <taxon>Caulochytriales</taxon>
        <taxon>Caulochytriaceae</taxon>
        <taxon>Caulochytrium</taxon>
    </lineage>
</organism>
<gene>
    <name evidence="10" type="ORF">CXG81DRAFT_29778</name>
</gene>
<evidence type="ECO:0000256" key="2">
    <source>
        <dbReference type="ARBA" id="ARBA00004173"/>
    </source>
</evidence>
<comment type="catalytic activity">
    <reaction evidence="1">
        <text>(S)-3-hydroxybutanoate + 2-oxoglutarate = (R)-2-hydroxyglutarate + acetoacetate</text>
        <dbReference type="Rhea" id="RHEA:23048"/>
        <dbReference type="ChEBI" id="CHEBI:11047"/>
        <dbReference type="ChEBI" id="CHEBI:13705"/>
        <dbReference type="ChEBI" id="CHEBI:15801"/>
        <dbReference type="ChEBI" id="CHEBI:16810"/>
        <dbReference type="EC" id="1.1.99.24"/>
    </reaction>
</comment>
<dbReference type="STRING" id="1555241.A0A4P9X7U1"/>
<evidence type="ECO:0000256" key="4">
    <source>
        <dbReference type="ARBA" id="ARBA00022946"/>
    </source>
</evidence>
<keyword evidence="11" id="KW-1185">Reference proteome</keyword>
<dbReference type="InterPro" id="IPR056798">
    <property type="entry name" value="ADH_Fe_C"/>
</dbReference>
<dbReference type="GO" id="GO:0005739">
    <property type="term" value="C:mitochondrion"/>
    <property type="evidence" value="ECO:0007669"/>
    <property type="project" value="UniProtKB-SubCell"/>
</dbReference>
<dbReference type="CDD" id="cd08190">
    <property type="entry name" value="HOT"/>
    <property type="match status" value="1"/>
</dbReference>
<proteinExistence type="inferred from homology"/>
<dbReference type="Pfam" id="PF00465">
    <property type="entry name" value="Fe-ADH"/>
    <property type="match status" value="1"/>
</dbReference>
<dbReference type="InterPro" id="IPR001670">
    <property type="entry name" value="ADH_Fe/GldA"/>
</dbReference>
<comment type="subcellular location">
    <subcellularLocation>
        <location evidence="2">Mitochondrion</location>
    </subcellularLocation>
</comment>
<dbReference type="PANTHER" id="PTHR11496:SF83">
    <property type="entry name" value="HYDROXYACID-OXOACID TRANSHYDROGENASE, MITOCHONDRIAL"/>
    <property type="match status" value="1"/>
</dbReference>
<evidence type="ECO:0000256" key="7">
    <source>
        <dbReference type="ARBA" id="ARBA00049496"/>
    </source>
</evidence>
<keyword evidence="5" id="KW-0560">Oxidoreductase</keyword>
<comment type="similarity">
    <text evidence="3">Belongs to the iron-containing alcohol dehydrogenase family. Hydroxyacid-oxoacid transhydrogenase subfamily.</text>
</comment>
<dbReference type="PANTHER" id="PTHR11496">
    <property type="entry name" value="ALCOHOL DEHYDROGENASE"/>
    <property type="match status" value="1"/>
</dbReference>
<name>A0A4P9X7U1_9FUNG</name>
<evidence type="ECO:0000256" key="5">
    <source>
        <dbReference type="ARBA" id="ARBA00023002"/>
    </source>
</evidence>
<evidence type="ECO:0000259" key="8">
    <source>
        <dbReference type="Pfam" id="PF00465"/>
    </source>
</evidence>
<dbReference type="InterPro" id="IPR042157">
    <property type="entry name" value="HOT"/>
</dbReference>
<evidence type="ECO:0000313" key="11">
    <source>
        <dbReference type="Proteomes" id="UP000274922"/>
    </source>
</evidence>
<evidence type="ECO:0000313" key="10">
    <source>
        <dbReference type="EMBL" id="RKP01327.1"/>
    </source>
</evidence>
<sequence>MTSIRAAGATCPCHGAPAAAHKHRDARSRPYATAPVEKEYAFEMATSTIRYGRGVTAEVGMDMQNLNAKKVAVVTDPNIAKLLPFQTVKTSLEKHGVNHVVFDQVRVEPSDDSLRVCIEWMKAQQPDAIIAVGGGSAMDTAKAGALYLAHPDAEFLDFVNAPIGKGTVPWNPLVPLVAIPTTAGTGSETTGTSIFDLKARNVKTGIAFRALKPYLGIVDPLNTATMPTEVHVASGLDVLCHSMESFTAIPYHERVPRPTNPKNRPAYQGANPISDHWALKALEMCIKNLPKVYANRHDSEATEQMILAATFAGIGFGNAGVHLCHGMSYPISGLNKRYQHPGYNTDHPMIPHGISVAISAPAVFKYTADYCPERHLQMAQMFGKDVSRASKHDAGLILSDAIREFLMSVGVPNGIRALGYDKANITDLVKGTLPQRRVLDLAPGSTEHDDLARLFENSMKLY</sequence>
<dbReference type="EMBL" id="ML014176">
    <property type="protein sequence ID" value="RKP01327.1"/>
    <property type="molecule type" value="Genomic_DNA"/>
</dbReference>
<dbReference type="SUPFAM" id="SSF56796">
    <property type="entry name" value="Dehydroquinate synthase-like"/>
    <property type="match status" value="1"/>
</dbReference>
<dbReference type="Gene3D" id="1.20.1090.10">
    <property type="entry name" value="Dehydroquinate synthase-like - alpha domain"/>
    <property type="match status" value="1"/>
</dbReference>
<reference evidence="11" key="1">
    <citation type="journal article" date="2018" name="Nat. Microbiol.">
        <title>Leveraging single-cell genomics to expand the fungal tree of life.</title>
        <authorList>
            <person name="Ahrendt S.R."/>
            <person name="Quandt C.A."/>
            <person name="Ciobanu D."/>
            <person name="Clum A."/>
            <person name="Salamov A."/>
            <person name="Andreopoulos B."/>
            <person name="Cheng J.F."/>
            <person name="Woyke T."/>
            <person name="Pelin A."/>
            <person name="Henrissat B."/>
            <person name="Reynolds N.K."/>
            <person name="Benny G.L."/>
            <person name="Smith M.E."/>
            <person name="James T.Y."/>
            <person name="Grigoriev I.V."/>
        </authorList>
    </citation>
    <scope>NUCLEOTIDE SEQUENCE [LARGE SCALE GENOMIC DNA]</scope>
    <source>
        <strain evidence="11">ATCC 52028</strain>
    </source>
</reference>
<keyword evidence="4" id="KW-0809">Transit peptide</keyword>
<dbReference type="AlphaFoldDB" id="A0A4P9X7U1"/>
<accession>A0A4P9X7U1</accession>